<keyword evidence="5" id="KW-0378">Hydrolase</keyword>
<dbReference type="InterPro" id="IPR012933">
    <property type="entry name" value="HicA_mRNA_interferase"/>
</dbReference>
<evidence type="ECO:0000256" key="5">
    <source>
        <dbReference type="ARBA" id="ARBA00022801"/>
    </source>
</evidence>
<name>A0A9D5Q5U4_9BACT</name>
<dbReference type="GO" id="GO:0016787">
    <property type="term" value="F:hydrolase activity"/>
    <property type="evidence" value="ECO:0007669"/>
    <property type="project" value="UniProtKB-KW"/>
</dbReference>
<reference evidence="8" key="1">
    <citation type="submission" date="2019-11" db="EMBL/GenBank/DDBJ databases">
        <title>Microbial mats filling the niche in hypersaline microbial mats.</title>
        <authorList>
            <person name="Wong H.L."/>
            <person name="Macleod F.I."/>
            <person name="White R.A. III"/>
            <person name="Burns B.P."/>
        </authorList>
    </citation>
    <scope>NUCLEOTIDE SEQUENCE</scope>
    <source>
        <strain evidence="8">Rbin_158</strain>
    </source>
</reference>
<dbReference type="GO" id="GO:0004519">
    <property type="term" value="F:endonuclease activity"/>
    <property type="evidence" value="ECO:0007669"/>
    <property type="project" value="UniProtKB-KW"/>
</dbReference>
<protein>
    <submittedName>
        <fullName evidence="8">Addiction module toxin, HicA family</fullName>
    </submittedName>
</protein>
<evidence type="ECO:0000313" key="9">
    <source>
        <dbReference type="Proteomes" id="UP000649604"/>
    </source>
</evidence>
<evidence type="ECO:0000313" key="8">
    <source>
        <dbReference type="EMBL" id="MBD3324226.1"/>
    </source>
</evidence>
<gene>
    <name evidence="8" type="ORF">GF339_06550</name>
</gene>
<comment type="caution">
    <text evidence="8">The sequence shown here is derived from an EMBL/GenBank/DDBJ whole genome shotgun (WGS) entry which is preliminary data.</text>
</comment>
<evidence type="ECO:0000256" key="6">
    <source>
        <dbReference type="ARBA" id="ARBA00022884"/>
    </source>
</evidence>
<accession>A0A9D5Q5U4</accession>
<organism evidence="8 9">
    <name type="scientific">candidate division KSB3 bacterium</name>
    <dbReference type="NCBI Taxonomy" id="2044937"/>
    <lineage>
        <taxon>Bacteria</taxon>
        <taxon>candidate division KSB3</taxon>
    </lineage>
</organism>
<comment type="similarity">
    <text evidence="1">Belongs to the HicA mRNA interferase family.</text>
</comment>
<evidence type="ECO:0000256" key="3">
    <source>
        <dbReference type="ARBA" id="ARBA00022722"/>
    </source>
</evidence>
<keyword evidence="7" id="KW-0346">Stress response</keyword>
<dbReference type="Proteomes" id="UP000649604">
    <property type="component" value="Unassembled WGS sequence"/>
</dbReference>
<evidence type="ECO:0000256" key="4">
    <source>
        <dbReference type="ARBA" id="ARBA00022759"/>
    </source>
</evidence>
<dbReference type="Pfam" id="PF07927">
    <property type="entry name" value="HicA_toxin"/>
    <property type="match status" value="1"/>
</dbReference>
<evidence type="ECO:0000256" key="7">
    <source>
        <dbReference type="ARBA" id="ARBA00023016"/>
    </source>
</evidence>
<keyword evidence="2" id="KW-1277">Toxin-antitoxin system</keyword>
<dbReference type="InterPro" id="IPR038570">
    <property type="entry name" value="HicA_sf"/>
</dbReference>
<dbReference type="Gene3D" id="3.30.920.30">
    <property type="entry name" value="Hypothetical protein"/>
    <property type="match status" value="1"/>
</dbReference>
<keyword evidence="6" id="KW-0694">RNA-binding</keyword>
<dbReference type="GO" id="GO:0003729">
    <property type="term" value="F:mRNA binding"/>
    <property type="evidence" value="ECO:0007669"/>
    <property type="project" value="InterPro"/>
</dbReference>
<evidence type="ECO:0000256" key="2">
    <source>
        <dbReference type="ARBA" id="ARBA00022649"/>
    </source>
</evidence>
<proteinExistence type="inferred from homology"/>
<dbReference type="EMBL" id="WJJP01000204">
    <property type="protein sequence ID" value="MBD3324226.1"/>
    <property type="molecule type" value="Genomic_DNA"/>
</dbReference>
<dbReference type="AlphaFoldDB" id="A0A9D5Q5U4"/>
<dbReference type="SUPFAM" id="SSF54786">
    <property type="entry name" value="YcfA/nrd intein domain"/>
    <property type="match status" value="1"/>
</dbReference>
<keyword evidence="3" id="KW-0540">Nuclease</keyword>
<evidence type="ECO:0000256" key="1">
    <source>
        <dbReference type="ARBA" id="ARBA00006620"/>
    </source>
</evidence>
<keyword evidence="4" id="KW-0255">Endonuclease</keyword>
<sequence>MKRAQLIRELVHAGCYLKRHGKRHDIYANPRNGKQSPVPRHQEIKNSLVKLIKMQLGI</sequence>